<evidence type="ECO:0000313" key="1">
    <source>
        <dbReference type="EMBL" id="GMG85093.1"/>
    </source>
</evidence>
<sequence>MHRASLRPMVLFGDVNVGAVSGLTVAARAQGAPRTGLAGDSRSRVPMPRLETVAEARLAMPIVIPEHGNPNRIRGDLRNRDTFRVGVEGIGPDIAAPAGACLRHGTRVDGATGFRRSVSAGVRRRLSDHGYCRMVGLTVAAPAGARGNVSKVLP</sequence>
<proteinExistence type="predicted"/>
<reference evidence="1 2" key="1">
    <citation type="submission" date="2023-04" db="EMBL/GenBank/DDBJ databases">
        <title>Marinoamorphus aggregata gen. nov., sp. Nov., isolate from tissue of brittle star Ophioplocus japonicus.</title>
        <authorList>
            <person name="Kawano K."/>
            <person name="Sawayama S."/>
            <person name="Nakagawa S."/>
        </authorList>
    </citation>
    <scope>NUCLEOTIDE SEQUENCE [LARGE SCALE GENOMIC DNA]</scope>
    <source>
        <strain evidence="1 2">NKW23</strain>
    </source>
</reference>
<dbReference type="Proteomes" id="UP001239909">
    <property type="component" value="Unassembled WGS sequence"/>
</dbReference>
<gene>
    <name evidence="1" type="ORF">LNKW23_43090</name>
</gene>
<protein>
    <submittedName>
        <fullName evidence="1">Uncharacterized protein</fullName>
    </submittedName>
</protein>
<evidence type="ECO:0000313" key="2">
    <source>
        <dbReference type="Proteomes" id="UP001239909"/>
    </source>
</evidence>
<keyword evidence="2" id="KW-1185">Reference proteome</keyword>
<dbReference type="EMBL" id="BSYI01000051">
    <property type="protein sequence ID" value="GMG85093.1"/>
    <property type="molecule type" value="Genomic_DNA"/>
</dbReference>
<name>A0ABQ6LSP0_9RHOB</name>
<comment type="caution">
    <text evidence="1">The sequence shown here is derived from an EMBL/GenBank/DDBJ whole genome shotgun (WGS) entry which is preliminary data.</text>
</comment>
<accession>A0ABQ6LSP0</accession>
<organism evidence="1 2">
    <name type="scientific">Paralimibaculum aggregatum</name>
    <dbReference type="NCBI Taxonomy" id="3036245"/>
    <lineage>
        <taxon>Bacteria</taxon>
        <taxon>Pseudomonadati</taxon>
        <taxon>Pseudomonadota</taxon>
        <taxon>Alphaproteobacteria</taxon>
        <taxon>Rhodobacterales</taxon>
        <taxon>Paracoccaceae</taxon>
        <taxon>Paralimibaculum</taxon>
    </lineage>
</organism>